<comment type="caution">
    <text evidence="2">The sequence shown here is derived from an EMBL/GenBank/DDBJ whole genome shotgun (WGS) entry which is preliminary data.</text>
</comment>
<organism evidence="2 3">
    <name type="scientific">Pseudomonas putida</name>
    <name type="common">Arthrobacter siderocapsulatus</name>
    <dbReference type="NCBI Taxonomy" id="303"/>
    <lineage>
        <taxon>Bacteria</taxon>
        <taxon>Pseudomonadati</taxon>
        <taxon>Pseudomonadota</taxon>
        <taxon>Gammaproteobacteria</taxon>
        <taxon>Pseudomonadales</taxon>
        <taxon>Pseudomonadaceae</taxon>
        <taxon>Pseudomonas</taxon>
    </lineage>
</organism>
<name>A0A8I1EEC2_PSEPU</name>
<dbReference type="RefSeq" id="WP_198747455.1">
    <property type="nucleotide sequence ID" value="NZ_JAEHTE010000014.1"/>
</dbReference>
<dbReference type="EMBL" id="JAEHTE010000014">
    <property type="protein sequence ID" value="MBI6885059.1"/>
    <property type="molecule type" value="Genomic_DNA"/>
</dbReference>
<feature type="coiled-coil region" evidence="1">
    <location>
        <begin position="53"/>
        <end position="80"/>
    </location>
</feature>
<evidence type="ECO:0000256" key="1">
    <source>
        <dbReference type="SAM" id="Coils"/>
    </source>
</evidence>
<gene>
    <name evidence="2" type="ORF">JEU22_14185</name>
</gene>
<reference evidence="2" key="1">
    <citation type="submission" date="2020-12" db="EMBL/GenBank/DDBJ databases">
        <title>Enhanced detection system for hospital associated transmission using whole genome sequencing surveillance.</title>
        <authorList>
            <person name="Harrison L.H."/>
            <person name="Van Tyne D."/>
            <person name="Marsh J.W."/>
            <person name="Griffith M.P."/>
            <person name="Snyder D.J."/>
            <person name="Cooper V.S."/>
            <person name="Mustapha M."/>
        </authorList>
    </citation>
    <scope>NUCLEOTIDE SEQUENCE</scope>
    <source>
        <strain evidence="2">PSB00042</strain>
    </source>
</reference>
<keyword evidence="1" id="KW-0175">Coiled coil</keyword>
<sequence length="82" mass="9399">MKNSHETQSDCFAFFSREELLEHQCLLLESELLVMGEELSASREKIATLVLMWTGIKNELRQAEVELSEARQQLDMSTNGHS</sequence>
<dbReference type="Proteomes" id="UP000637061">
    <property type="component" value="Unassembled WGS sequence"/>
</dbReference>
<protein>
    <submittedName>
        <fullName evidence="2">Uncharacterized protein</fullName>
    </submittedName>
</protein>
<proteinExistence type="predicted"/>
<evidence type="ECO:0000313" key="3">
    <source>
        <dbReference type="Proteomes" id="UP000637061"/>
    </source>
</evidence>
<dbReference type="AlphaFoldDB" id="A0A8I1EEC2"/>
<evidence type="ECO:0000313" key="2">
    <source>
        <dbReference type="EMBL" id="MBI6885059.1"/>
    </source>
</evidence>
<accession>A0A8I1EEC2</accession>